<evidence type="ECO:0000313" key="2">
    <source>
        <dbReference type="Proteomes" id="UP001420932"/>
    </source>
</evidence>
<accession>A0AAP0JLA1</accession>
<proteinExistence type="predicted"/>
<gene>
    <name evidence="1" type="ORF">Syun_014543</name>
</gene>
<reference evidence="1 2" key="1">
    <citation type="submission" date="2024-01" db="EMBL/GenBank/DDBJ databases">
        <title>Genome assemblies of Stephania.</title>
        <authorList>
            <person name="Yang L."/>
        </authorList>
    </citation>
    <scope>NUCLEOTIDE SEQUENCE [LARGE SCALE GENOMIC DNA]</scope>
    <source>
        <strain evidence="1">YNDBR</strain>
        <tissue evidence="1">Leaf</tissue>
    </source>
</reference>
<keyword evidence="2" id="KW-1185">Reference proteome</keyword>
<sequence length="168" mass="18787">MASIVARVVVNSLTMLFAEDSLHHCLYVAFAFSLPLPKAAGALAFGKRKPLSVGVVFDEHGKIIGLTRELSHDFGLVQVSSMGLSCVMNNQVGNSYNLREKSDRDERNWHARMEQLMIEMAEMYQKAIHNIRSAKDQRLADMAQSHEKNMTHILELMQQGNTGVPEST</sequence>
<protein>
    <submittedName>
        <fullName evidence="1">Uncharacterized protein</fullName>
    </submittedName>
</protein>
<evidence type="ECO:0000313" key="1">
    <source>
        <dbReference type="EMBL" id="KAK9135213.1"/>
    </source>
</evidence>
<organism evidence="1 2">
    <name type="scientific">Stephania yunnanensis</name>
    <dbReference type="NCBI Taxonomy" id="152371"/>
    <lineage>
        <taxon>Eukaryota</taxon>
        <taxon>Viridiplantae</taxon>
        <taxon>Streptophyta</taxon>
        <taxon>Embryophyta</taxon>
        <taxon>Tracheophyta</taxon>
        <taxon>Spermatophyta</taxon>
        <taxon>Magnoliopsida</taxon>
        <taxon>Ranunculales</taxon>
        <taxon>Menispermaceae</taxon>
        <taxon>Menispermoideae</taxon>
        <taxon>Cissampelideae</taxon>
        <taxon>Stephania</taxon>
    </lineage>
</organism>
<dbReference type="EMBL" id="JBBNAF010000006">
    <property type="protein sequence ID" value="KAK9135213.1"/>
    <property type="molecule type" value="Genomic_DNA"/>
</dbReference>
<dbReference type="AlphaFoldDB" id="A0AAP0JLA1"/>
<comment type="caution">
    <text evidence="1">The sequence shown here is derived from an EMBL/GenBank/DDBJ whole genome shotgun (WGS) entry which is preliminary data.</text>
</comment>
<dbReference type="Proteomes" id="UP001420932">
    <property type="component" value="Unassembled WGS sequence"/>
</dbReference>
<name>A0AAP0JLA1_9MAGN</name>